<evidence type="ECO:0000313" key="2">
    <source>
        <dbReference type="EMBL" id="EKU91757.1"/>
    </source>
</evidence>
<organism evidence="2 3">
    <name type="scientific">Bacteroides oleiciplenus YIT 12058</name>
    <dbReference type="NCBI Taxonomy" id="742727"/>
    <lineage>
        <taxon>Bacteria</taxon>
        <taxon>Pseudomonadati</taxon>
        <taxon>Bacteroidota</taxon>
        <taxon>Bacteroidia</taxon>
        <taxon>Bacteroidales</taxon>
        <taxon>Bacteroidaceae</taxon>
        <taxon>Bacteroides</taxon>
    </lineage>
</organism>
<evidence type="ECO:0000313" key="3">
    <source>
        <dbReference type="Proteomes" id="UP000009872"/>
    </source>
</evidence>
<dbReference type="AlphaFoldDB" id="K9ELD6"/>
<dbReference type="STRING" id="742727.HMPREF9447_01168"/>
<evidence type="ECO:0000256" key="1">
    <source>
        <dbReference type="SAM" id="Phobius"/>
    </source>
</evidence>
<keyword evidence="1" id="KW-0812">Transmembrane</keyword>
<keyword evidence="1" id="KW-1133">Transmembrane helix</keyword>
<sequence length="51" mass="6066">MIYGFSLFLIPFSFCKKKSIIFISDILPYMIIYLPLIEEDIHNLNILKKKT</sequence>
<feature type="transmembrane region" description="Helical" evidence="1">
    <location>
        <begin position="20"/>
        <end position="37"/>
    </location>
</feature>
<name>K9ELD6_9BACE</name>
<keyword evidence="1" id="KW-0472">Membrane</keyword>
<proteinExistence type="predicted"/>
<dbReference type="Proteomes" id="UP000009872">
    <property type="component" value="Unassembled WGS sequence"/>
</dbReference>
<dbReference type="EMBL" id="ADLF01000004">
    <property type="protein sequence ID" value="EKU91757.1"/>
    <property type="molecule type" value="Genomic_DNA"/>
</dbReference>
<reference evidence="2 3" key="1">
    <citation type="submission" date="2012-09" db="EMBL/GenBank/DDBJ databases">
        <title>The Genome Sequence of Bacteroides oleiciplenus YIT 12058.</title>
        <authorList>
            <consortium name="The Broad Institute Genome Sequencing Platform"/>
            <person name="Earl A."/>
            <person name="Ward D."/>
            <person name="Feldgarden M."/>
            <person name="Gevers D."/>
            <person name="Morotomi M."/>
            <person name="Walker B."/>
            <person name="Young S.K."/>
            <person name="Zeng Q."/>
            <person name="Gargeya S."/>
            <person name="Fitzgerald M."/>
            <person name="Haas B."/>
            <person name="Abouelleil A."/>
            <person name="Alvarado L."/>
            <person name="Arachchi H.M."/>
            <person name="Berlin A.M."/>
            <person name="Chapman S.B."/>
            <person name="Goldberg J."/>
            <person name="Griggs A."/>
            <person name="Gujja S."/>
            <person name="Hansen M."/>
            <person name="Howarth C."/>
            <person name="Imamovic A."/>
            <person name="Larimer J."/>
            <person name="McCowen C."/>
            <person name="Montmayeur A."/>
            <person name="Murphy C."/>
            <person name="Neiman D."/>
            <person name="Pearson M."/>
            <person name="Priest M."/>
            <person name="Roberts A."/>
            <person name="Saif S."/>
            <person name="Shea T."/>
            <person name="Sisk P."/>
            <person name="Sykes S."/>
            <person name="Wortman J."/>
            <person name="Nusbaum C."/>
            <person name="Birren B."/>
        </authorList>
    </citation>
    <scope>NUCLEOTIDE SEQUENCE [LARGE SCALE GENOMIC DNA]</scope>
    <source>
        <strain evidence="2 3">YIT 12058</strain>
    </source>
</reference>
<dbReference type="PATRIC" id="fig|742727.4.peg.1180"/>
<protein>
    <submittedName>
        <fullName evidence="2">Uncharacterized protein</fullName>
    </submittedName>
</protein>
<gene>
    <name evidence="2" type="ORF">HMPREF9447_01168</name>
</gene>
<comment type="caution">
    <text evidence="2">The sequence shown here is derived from an EMBL/GenBank/DDBJ whole genome shotgun (WGS) entry which is preliminary data.</text>
</comment>
<keyword evidence="3" id="KW-1185">Reference proteome</keyword>
<accession>K9ELD6</accession>
<dbReference type="HOGENOM" id="CLU_3095661_0_0_10"/>